<feature type="transmembrane region" description="Helical" evidence="1">
    <location>
        <begin position="193"/>
        <end position="210"/>
    </location>
</feature>
<keyword evidence="1" id="KW-0472">Membrane</keyword>
<dbReference type="AlphaFoldDB" id="A0A1L6R8Q0"/>
<keyword evidence="3" id="KW-1185">Reference proteome</keyword>
<dbReference type="EMBL" id="CP014332">
    <property type="protein sequence ID" value="APS40921.1"/>
    <property type="molecule type" value="Genomic_DNA"/>
</dbReference>
<name>A0A1L6R8Q0_9LACO</name>
<dbReference type="SUPFAM" id="SSF158560">
    <property type="entry name" value="BH3980-like"/>
    <property type="match status" value="1"/>
</dbReference>
<feature type="transmembrane region" description="Helical" evidence="1">
    <location>
        <begin position="121"/>
        <end position="142"/>
    </location>
</feature>
<gene>
    <name evidence="2" type="ORF">FOL01_0062</name>
</gene>
<dbReference type="Pfam" id="PF06570">
    <property type="entry name" value="DUF1129"/>
    <property type="match status" value="1"/>
</dbReference>
<dbReference type="KEGG" id="wjo:FOL01_0062"/>
<proteinExistence type="predicted"/>
<accession>A0A1L6R8Q0</accession>
<evidence type="ECO:0000313" key="3">
    <source>
        <dbReference type="Proteomes" id="UP000185473"/>
    </source>
</evidence>
<dbReference type="RefSeq" id="WP_075268783.1">
    <property type="nucleotide sequence ID" value="NZ_CP014332.1"/>
</dbReference>
<evidence type="ECO:0000256" key="1">
    <source>
        <dbReference type="SAM" id="Phobius"/>
    </source>
</evidence>
<feature type="transmembrane region" description="Helical" evidence="1">
    <location>
        <begin position="163"/>
        <end position="181"/>
    </location>
</feature>
<feature type="transmembrane region" description="Helical" evidence="1">
    <location>
        <begin position="95"/>
        <end position="115"/>
    </location>
</feature>
<protein>
    <submittedName>
        <fullName evidence="2">Uncharacterized protein</fullName>
    </submittedName>
</protein>
<dbReference type="InterPro" id="IPR009214">
    <property type="entry name" value="DUF1129"/>
</dbReference>
<sequence>MSIEDNLIKQNNQLRAQLTGENEKYYSDLLLYMRLNSFMKNQAAIESNLLEILQDIIDAQREGLTAEQYFGKNPHILADELLHQVPKKVGEVFKLVLYFVGAYMFFALLPSMISINPSIDIGNLILTGLYIGIVVLVGMKYLGRTIYGGRVTETKNWVLFLKLWLVIMIGLVPMIFIQMYATTPLQVTIGNKLGIGIILFWLVIAMIIFFKQSEKRTVLPLAVFSLFLGILGIMTRLPGGVSDFLRNTQAGHTTLGITLGIALVIFWIASVWVLKKK</sequence>
<dbReference type="OrthoDB" id="1655249at2"/>
<dbReference type="Proteomes" id="UP000185473">
    <property type="component" value="Chromosome"/>
</dbReference>
<evidence type="ECO:0000313" key="2">
    <source>
        <dbReference type="EMBL" id="APS40921.1"/>
    </source>
</evidence>
<feature type="transmembrane region" description="Helical" evidence="1">
    <location>
        <begin position="217"/>
        <end position="235"/>
    </location>
</feature>
<feature type="transmembrane region" description="Helical" evidence="1">
    <location>
        <begin position="255"/>
        <end position="274"/>
    </location>
</feature>
<keyword evidence="1" id="KW-0812">Transmembrane</keyword>
<dbReference type="STRING" id="1631871.FOL01_0062"/>
<organism evidence="2 3">
    <name type="scientific">Weissella jogaejeotgali</name>
    <dbReference type="NCBI Taxonomy" id="1631871"/>
    <lineage>
        <taxon>Bacteria</taxon>
        <taxon>Bacillati</taxon>
        <taxon>Bacillota</taxon>
        <taxon>Bacilli</taxon>
        <taxon>Lactobacillales</taxon>
        <taxon>Lactobacillaceae</taxon>
        <taxon>Weissella</taxon>
    </lineage>
</organism>
<reference evidence="2 3" key="1">
    <citation type="submission" date="2016-02" db="EMBL/GenBank/DDBJ databases">
        <title>Complete Genome Sequence of Weissella jogaejeotgali FOL01.</title>
        <authorList>
            <person name="Lee J.-H."/>
            <person name="Ku H.-J."/>
        </authorList>
    </citation>
    <scope>NUCLEOTIDE SEQUENCE [LARGE SCALE GENOMIC DNA]</scope>
    <source>
        <strain evidence="2 3">FOL01</strain>
    </source>
</reference>
<keyword evidence="1" id="KW-1133">Transmembrane helix</keyword>